<organism evidence="1 2">
    <name type="scientific">Plakobranchus ocellatus</name>
    <dbReference type="NCBI Taxonomy" id="259542"/>
    <lineage>
        <taxon>Eukaryota</taxon>
        <taxon>Metazoa</taxon>
        <taxon>Spiralia</taxon>
        <taxon>Lophotrochozoa</taxon>
        <taxon>Mollusca</taxon>
        <taxon>Gastropoda</taxon>
        <taxon>Heterobranchia</taxon>
        <taxon>Euthyneura</taxon>
        <taxon>Panpulmonata</taxon>
        <taxon>Sacoglossa</taxon>
        <taxon>Placobranchoidea</taxon>
        <taxon>Plakobranchidae</taxon>
        <taxon>Plakobranchus</taxon>
    </lineage>
</organism>
<comment type="caution">
    <text evidence="1">The sequence shown here is derived from an EMBL/GenBank/DDBJ whole genome shotgun (WGS) entry which is preliminary data.</text>
</comment>
<name>A0AAV4B216_9GAST</name>
<dbReference type="AlphaFoldDB" id="A0AAV4B216"/>
<gene>
    <name evidence="1" type="ORF">PoB_004106100</name>
</gene>
<evidence type="ECO:0000313" key="1">
    <source>
        <dbReference type="EMBL" id="GFO14556.1"/>
    </source>
</evidence>
<accession>A0AAV4B216</accession>
<dbReference type="Proteomes" id="UP000735302">
    <property type="component" value="Unassembled WGS sequence"/>
</dbReference>
<evidence type="ECO:0000313" key="2">
    <source>
        <dbReference type="Proteomes" id="UP000735302"/>
    </source>
</evidence>
<proteinExistence type="predicted"/>
<keyword evidence="2" id="KW-1185">Reference proteome</keyword>
<sequence length="85" mass="9304">MISSFQARHQESASMPGSNARHNLFCRFEIGFAIHCALTARVIHTGKDLSQDYVTNWQLISITTADHKTVSKTVALLENVGGTTA</sequence>
<dbReference type="EMBL" id="BLXT01004580">
    <property type="protein sequence ID" value="GFO14556.1"/>
    <property type="molecule type" value="Genomic_DNA"/>
</dbReference>
<protein>
    <submittedName>
        <fullName evidence="1">Uncharacterized protein</fullName>
    </submittedName>
</protein>
<reference evidence="1 2" key="1">
    <citation type="journal article" date="2021" name="Elife">
        <title>Chloroplast acquisition without the gene transfer in kleptoplastic sea slugs, Plakobranchus ocellatus.</title>
        <authorList>
            <person name="Maeda T."/>
            <person name="Takahashi S."/>
            <person name="Yoshida T."/>
            <person name="Shimamura S."/>
            <person name="Takaki Y."/>
            <person name="Nagai Y."/>
            <person name="Toyoda A."/>
            <person name="Suzuki Y."/>
            <person name="Arimoto A."/>
            <person name="Ishii H."/>
            <person name="Satoh N."/>
            <person name="Nishiyama T."/>
            <person name="Hasebe M."/>
            <person name="Maruyama T."/>
            <person name="Minagawa J."/>
            <person name="Obokata J."/>
            <person name="Shigenobu S."/>
        </authorList>
    </citation>
    <scope>NUCLEOTIDE SEQUENCE [LARGE SCALE GENOMIC DNA]</scope>
</reference>